<evidence type="ECO:0000256" key="1">
    <source>
        <dbReference type="ARBA" id="ARBA00004417"/>
    </source>
</evidence>
<evidence type="ECO:0000313" key="10">
    <source>
        <dbReference type="Proteomes" id="UP000251205"/>
    </source>
</evidence>
<dbReference type="NCBIfam" id="NF007739">
    <property type="entry name" value="PRK10419.1"/>
    <property type="match status" value="2"/>
</dbReference>
<evidence type="ECO:0000259" key="8">
    <source>
        <dbReference type="PROSITE" id="PS50893"/>
    </source>
</evidence>
<dbReference type="CDD" id="cd03257">
    <property type="entry name" value="ABC_NikE_OppD_transporters"/>
    <property type="match status" value="2"/>
</dbReference>
<protein>
    <submittedName>
        <fullName evidence="9">ABC transporter ATP-binding protein</fullName>
    </submittedName>
</protein>
<dbReference type="FunFam" id="3.40.50.300:FF:000016">
    <property type="entry name" value="Oligopeptide ABC transporter ATP-binding component"/>
    <property type="match status" value="1"/>
</dbReference>
<dbReference type="Gene3D" id="3.40.50.300">
    <property type="entry name" value="P-loop containing nucleotide triphosphate hydrolases"/>
    <property type="match status" value="2"/>
</dbReference>
<evidence type="ECO:0000256" key="2">
    <source>
        <dbReference type="ARBA" id="ARBA00005417"/>
    </source>
</evidence>
<dbReference type="GO" id="GO:0016887">
    <property type="term" value="F:ATP hydrolysis activity"/>
    <property type="evidence" value="ECO:0007669"/>
    <property type="project" value="InterPro"/>
</dbReference>
<keyword evidence="5" id="KW-0547">Nucleotide-binding</keyword>
<dbReference type="EMBL" id="QMKK01000042">
    <property type="protein sequence ID" value="RAX40224.1"/>
    <property type="molecule type" value="Genomic_DNA"/>
</dbReference>
<sequence length="698" mass="75344">MNLSVSNLQGAAMPDASNTDLAPLLDIRDLRIEFRGKSETVVAVPNLSFSVRPGESYGLVGESGCGKSTTAMAIMGYLGNTGVIAGGSIRFDGAELVGAREKQLRAIRGRRIAMVYQDPMSALNPVKTIGSQLAEVPLLHLGSTKAEAMEMAAAMLDDVRLPDAGDMLKRYPHQLSGGQQQRVVIAMALLARPSLLLLDEPTTGLDVTVEAAVIDLIGELRRRYSTSLLFISHNLGLIAETCDRVGIMYSGEMVEEGKTGDLFRRPRHPYTQGLIDCIPNIGSDKRSRALAAIPGHIPLPQERPEGCFFAPRCAGFTAGLCDRPGLALTEAGADHLVRCVRWPNMERPVGRLPAELGQVAPKEEAITLSDVTKLYRIGTDKTVKANEAVSFGVRKAEIVALVGESGCGKSTLARIVTGLDSATSGSIRMAGENIAELQARQRPRNMLQSIQMIFQNPDSTLNPSHSAAFSIRRSIKKFGIRNGKAAIEERVRELLEMVRLSPAVADRKPNQLSGGQKQRIAIARAFAADPSLIVADEPVSALDVSVQAAVVTLLLDIQKEKHTTMLFISHDLALVRHVADKVVVMYLGKVMEQGTVEEVFGGGTHPYTEALISAIRSPNLDEATRERIRLTGETPSPVNVPAGCRFATRCHRKVGGICDAVAPPIRQMSETHQIACHIEKDRLRSELPVYASVTGEEG</sequence>
<dbReference type="SUPFAM" id="SSF52540">
    <property type="entry name" value="P-loop containing nucleoside triphosphate hydrolases"/>
    <property type="match status" value="2"/>
</dbReference>
<evidence type="ECO:0000256" key="3">
    <source>
        <dbReference type="ARBA" id="ARBA00022448"/>
    </source>
</evidence>
<dbReference type="Pfam" id="PF08352">
    <property type="entry name" value="oligo_HPY"/>
    <property type="match status" value="2"/>
</dbReference>
<dbReference type="GO" id="GO:0005886">
    <property type="term" value="C:plasma membrane"/>
    <property type="evidence" value="ECO:0007669"/>
    <property type="project" value="UniProtKB-SubCell"/>
</dbReference>
<keyword evidence="6 9" id="KW-0067">ATP-binding</keyword>
<evidence type="ECO:0000256" key="7">
    <source>
        <dbReference type="ARBA" id="ARBA00023136"/>
    </source>
</evidence>
<dbReference type="GO" id="GO:0015833">
    <property type="term" value="P:peptide transport"/>
    <property type="evidence" value="ECO:0007669"/>
    <property type="project" value="InterPro"/>
</dbReference>
<dbReference type="PROSITE" id="PS00211">
    <property type="entry name" value="ABC_TRANSPORTER_1"/>
    <property type="match status" value="2"/>
</dbReference>
<accession>A0A329YDU5</accession>
<feature type="domain" description="ABC transporter" evidence="8">
    <location>
        <begin position="27"/>
        <end position="275"/>
    </location>
</feature>
<dbReference type="InterPro" id="IPR027417">
    <property type="entry name" value="P-loop_NTPase"/>
</dbReference>
<dbReference type="Proteomes" id="UP000251205">
    <property type="component" value="Unassembled WGS sequence"/>
</dbReference>
<evidence type="ECO:0000256" key="4">
    <source>
        <dbReference type="ARBA" id="ARBA00022475"/>
    </source>
</evidence>
<dbReference type="Pfam" id="PF00005">
    <property type="entry name" value="ABC_tran"/>
    <property type="match status" value="2"/>
</dbReference>
<dbReference type="SMART" id="SM00382">
    <property type="entry name" value="AAA"/>
    <property type="match status" value="2"/>
</dbReference>
<dbReference type="InterPro" id="IPR013563">
    <property type="entry name" value="Oligopep_ABC_C"/>
</dbReference>
<evidence type="ECO:0000256" key="6">
    <source>
        <dbReference type="ARBA" id="ARBA00022840"/>
    </source>
</evidence>
<dbReference type="NCBIfam" id="NF008453">
    <property type="entry name" value="PRK11308.1"/>
    <property type="match status" value="2"/>
</dbReference>
<comment type="subcellular location">
    <subcellularLocation>
        <location evidence="1">Cell inner membrane</location>
        <topology evidence="1">Peripheral membrane protein</topology>
    </subcellularLocation>
</comment>
<gene>
    <name evidence="9" type="ORF">DQ393_16445</name>
</gene>
<keyword evidence="4" id="KW-1003">Cell membrane</keyword>
<dbReference type="RefSeq" id="WP_112342828.1">
    <property type="nucleotide sequence ID" value="NZ_QMKK01000042.1"/>
</dbReference>
<dbReference type="InterPro" id="IPR003593">
    <property type="entry name" value="AAA+_ATPase"/>
</dbReference>
<dbReference type="NCBIfam" id="TIGR01727">
    <property type="entry name" value="oligo_HPY"/>
    <property type="match status" value="2"/>
</dbReference>
<dbReference type="AlphaFoldDB" id="A0A329YDU5"/>
<dbReference type="PANTHER" id="PTHR43297">
    <property type="entry name" value="OLIGOPEPTIDE TRANSPORT ATP-BINDING PROTEIN APPD"/>
    <property type="match status" value="1"/>
</dbReference>
<dbReference type="GO" id="GO:0005524">
    <property type="term" value="F:ATP binding"/>
    <property type="evidence" value="ECO:0007669"/>
    <property type="project" value="UniProtKB-KW"/>
</dbReference>
<dbReference type="PANTHER" id="PTHR43297:SF2">
    <property type="entry name" value="DIPEPTIDE TRANSPORT ATP-BINDING PROTEIN DPPD"/>
    <property type="match status" value="1"/>
</dbReference>
<dbReference type="OrthoDB" id="9802264at2"/>
<dbReference type="InterPro" id="IPR017871">
    <property type="entry name" value="ABC_transporter-like_CS"/>
</dbReference>
<evidence type="ECO:0000256" key="5">
    <source>
        <dbReference type="ARBA" id="ARBA00022741"/>
    </source>
</evidence>
<comment type="similarity">
    <text evidence="2">Belongs to the ABC transporter superfamily.</text>
</comment>
<organism evidence="9 10">
    <name type="scientific">Rhizobium tropici</name>
    <dbReference type="NCBI Taxonomy" id="398"/>
    <lineage>
        <taxon>Bacteria</taxon>
        <taxon>Pseudomonadati</taxon>
        <taxon>Pseudomonadota</taxon>
        <taxon>Alphaproteobacteria</taxon>
        <taxon>Hyphomicrobiales</taxon>
        <taxon>Rhizobiaceae</taxon>
        <taxon>Rhizobium/Agrobacterium group</taxon>
        <taxon>Rhizobium</taxon>
    </lineage>
</organism>
<reference evidence="9 10" key="1">
    <citation type="submission" date="2018-06" db="EMBL/GenBank/DDBJ databases">
        <title>Whole Genome Sequence of an efficient microsymbiont, Rhizobium tropici.</title>
        <authorList>
            <person name="Srinivasan R."/>
            <person name="Singh H.V."/>
            <person name="Srivastava R."/>
            <person name="Kumari B."/>
            <person name="Radhakrishna A."/>
        </authorList>
    </citation>
    <scope>NUCLEOTIDE SEQUENCE [LARGE SCALE GENOMIC DNA]</scope>
    <source>
        <strain evidence="9 10">IGFRI Rhizo-19</strain>
    </source>
</reference>
<proteinExistence type="inferred from homology"/>
<dbReference type="GO" id="GO:0055085">
    <property type="term" value="P:transmembrane transport"/>
    <property type="evidence" value="ECO:0007669"/>
    <property type="project" value="UniProtKB-ARBA"/>
</dbReference>
<dbReference type="InterPro" id="IPR050388">
    <property type="entry name" value="ABC_Ni/Peptide_Import"/>
</dbReference>
<keyword evidence="3" id="KW-0813">Transport</keyword>
<feature type="domain" description="ABC transporter" evidence="8">
    <location>
        <begin position="366"/>
        <end position="612"/>
    </location>
</feature>
<evidence type="ECO:0000313" key="9">
    <source>
        <dbReference type="EMBL" id="RAX40224.1"/>
    </source>
</evidence>
<dbReference type="InterPro" id="IPR003439">
    <property type="entry name" value="ABC_transporter-like_ATP-bd"/>
</dbReference>
<keyword evidence="7" id="KW-0472">Membrane</keyword>
<name>A0A329YDU5_RHITR</name>
<dbReference type="PROSITE" id="PS50893">
    <property type="entry name" value="ABC_TRANSPORTER_2"/>
    <property type="match status" value="2"/>
</dbReference>
<comment type="caution">
    <text evidence="9">The sequence shown here is derived from an EMBL/GenBank/DDBJ whole genome shotgun (WGS) entry which is preliminary data.</text>
</comment>